<comment type="caution">
    <text evidence="2">The sequence shown here is derived from an EMBL/GenBank/DDBJ whole genome shotgun (WGS) entry which is preliminary data.</text>
</comment>
<evidence type="ECO:0000313" key="2">
    <source>
        <dbReference type="EMBL" id="GBG34346.1"/>
    </source>
</evidence>
<sequence>MQNPAVVFDAETGEALLLGAEQRRRAREEDRGEKTAQREARERVARRETLLRLQRQQHAHVQHIVDEEVEAEKQRQVQWQIEATSASAKRFLRHKFDRERAAARDRLNRIRREQEIVLVTKMAELNLIR</sequence>
<gene>
    <name evidence="2" type="ORF">FCC1311_105692</name>
</gene>
<proteinExistence type="predicted"/>
<name>A0A2R5GU01_9STRA</name>
<accession>A0A2R5GU01</accession>
<feature type="compositionally biased region" description="Basic and acidic residues" evidence="1">
    <location>
        <begin position="21"/>
        <end position="42"/>
    </location>
</feature>
<dbReference type="Proteomes" id="UP000241890">
    <property type="component" value="Unassembled WGS sequence"/>
</dbReference>
<reference evidence="2 3" key="1">
    <citation type="submission" date="2017-12" db="EMBL/GenBank/DDBJ databases">
        <title>Sequencing, de novo assembly and annotation of complete genome of a new Thraustochytrid species, strain FCC1311.</title>
        <authorList>
            <person name="Sedici K."/>
            <person name="Godart F."/>
            <person name="Aiese Cigliano R."/>
            <person name="Sanseverino W."/>
            <person name="Barakat M."/>
            <person name="Ortet P."/>
            <person name="Marechal E."/>
            <person name="Cagnac O."/>
            <person name="Amato A."/>
        </authorList>
    </citation>
    <scope>NUCLEOTIDE SEQUENCE [LARGE SCALE GENOMIC DNA]</scope>
</reference>
<dbReference type="AlphaFoldDB" id="A0A2R5GU01"/>
<feature type="region of interest" description="Disordered" evidence="1">
    <location>
        <begin position="20"/>
        <end position="42"/>
    </location>
</feature>
<evidence type="ECO:0000256" key="1">
    <source>
        <dbReference type="SAM" id="MobiDB-lite"/>
    </source>
</evidence>
<protein>
    <submittedName>
        <fullName evidence="2">Uncharacterized protein</fullName>
    </submittedName>
</protein>
<keyword evidence="3" id="KW-1185">Reference proteome</keyword>
<evidence type="ECO:0000313" key="3">
    <source>
        <dbReference type="Proteomes" id="UP000241890"/>
    </source>
</evidence>
<dbReference type="EMBL" id="BEYU01000188">
    <property type="protein sequence ID" value="GBG34346.1"/>
    <property type="molecule type" value="Genomic_DNA"/>
</dbReference>
<organism evidence="2 3">
    <name type="scientific">Hondaea fermentalgiana</name>
    <dbReference type="NCBI Taxonomy" id="2315210"/>
    <lineage>
        <taxon>Eukaryota</taxon>
        <taxon>Sar</taxon>
        <taxon>Stramenopiles</taxon>
        <taxon>Bigyra</taxon>
        <taxon>Labyrinthulomycetes</taxon>
        <taxon>Thraustochytrida</taxon>
        <taxon>Thraustochytriidae</taxon>
        <taxon>Hondaea</taxon>
    </lineage>
</organism>
<dbReference type="InParanoid" id="A0A2R5GU01"/>